<comment type="caution">
    <text evidence="2">The sequence shown here is derived from an EMBL/GenBank/DDBJ whole genome shotgun (WGS) entry which is preliminary data.</text>
</comment>
<proteinExistence type="predicted"/>
<accession>A0A5N4ATP1</accession>
<evidence type="ECO:0000256" key="1">
    <source>
        <dbReference type="SAM" id="MobiDB-lite"/>
    </source>
</evidence>
<protein>
    <submittedName>
        <fullName evidence="2">Uncharacterized protein</fullName>
    </submittedName>
</protein>
<gene>
    <name evidence="2" type="ORF">PPYR_06436</name>
</gene>
<name>A0A5N4ATP1_PHOPY</name>
<dbReference type="InParanoid" id="A0A5N4ATP1"/>
<dbReference type="OrthoDB" id="6761101at2759"/>
<organism evidence="2 3">
    <name type="scientific">Photinus pyralis</name>
    <name type="common">Common eastern firefly</name>
    <name type="synonym">Lampyris pyralis</name>
    <dbReference type="NCBI Taxonomy" id="7054"/>
    <lineage>
        <taxon>Eukaryota</taxon>
        <taxon>Metazoa</taxon>
        <taxon>Ecdysozoa</taxon>
        <taxon>Arthropoda</taxon>
        <taxon>Hexapoda</taxon>
        <taxon>Insecta</taxon>
        <taxon>Pterygota</taxon>
        <taxon>Neoptera</taxon>
        <taxon>Endopterygota</taxon>
        <taxon>Coleoptera</taxon>
        <taxon>Polyphaga</taxon>
        <taxon>Elateriformia</taxon>
        <taxon>Elateroidea</taxon>
        <taxon>Lampyridae</taxon>
        <taxon>Lampyrinae</taxon>
        <taxon>Photinus</taxon>
    </lineage>
</organism>
<dbReference type="EMBL" id="VVIM01000004">
    <property type="protein sequence ID" value="KAB0800697.1"/>
    <property type="molecule type" value="Genomic_DNA"/>
</dbReference>
<keyword evidence="3" id="KW-1185">Reference proteome</keyword>
<sequence length="399" mass="45323">MNGHSVFGPRLKQFEHAKGDEKCKHKEFGLTNIKSKHINGKFRPSLKKRSISDKTKFEAKVIEQMVSTIEELKNKVHYFENYITYEVAPEVKNVTIPSKVEDQYVMGDTNESKNLNPSDHMKNTEKFAQDSKKKSETDASIVKSSISLMKNTYININPAVNPKYLKSAAQDFIKHAEELKSNITYMLDNENCDTITLSDESEIAADPYSKEKYMFNNQSNLQCLLLSVSGQYDAILKTLGSIEQRVQQSDKLQIHKSVKLSQTSAKVSTYIPNSVHKVENIKTSKTKTLDNSITKESPSKATKKKWEKKLDPIVLVYEPIKPADYTQNICALCGYGSSTCLIENCRERVIKSSLDKEDVSCGFMVTYTPNLRSQSECISDLVKKDSKKLKKKKSSCLWF</sequence>
<dbReference type="AlphaFoldDB" id="A0A5N4ATP1"/>
<feature type="region of interest" description="Disordered" evidence="1">
    <location>
        <begin position="108"/>
        <end position="134"/>
    </location>
</feature>
<dbReference type="Proteomes" id="UP000327044">
    <property type="component" value="Unassembled WGS sequence"/>
</dbReference>
<evidence type="ECO:0000313" key="2">
    <source>
        <dbReference type="EMBL" id="KAB0800697.1"/>
    </source>
</evidence>
<feature type="compositionally biased region" description="Basic and acidic residues" evidence="1">
    <location>
        <begin position="119"/>
        <end position="134"/>
    </location>
</feature>
<evidence type="ECO:0000313" key="3">
    <source>
        <dbReference type="Proteomes" id="UP000327044"/>
    </source>
</evidence>
<reference evidence="2 3" key="1">
    <citation type="journal article" date="2018" name="Elife">
        <title>Firefly genomes illuminate parallel origins of bioluminescence in beetles.</title>
        <authorList>
            <person name="Fallon T.R."/>
            <person name="Lower S.E."/>
            <person name="Chang C.H."/>
            <person name="Bessho-Uehara M."/>
            <person name="Martin G.J."/>
            <person name="Bewick A.J."/>
            <person name="Behringer M."/>
            <person name="Debat H.J."/>
            <person name="Wong I."/>
            <person name="Day J.C."/>
            <person name="Suvorov A."/>
            <person name="Silva C.J."/>
            <person name="Stanger-Hall K.F."/>
            <person name="Hall D.W."/>
            <person name="Schmitz R.J."/>
            <person name="Nelson D.R."/>
            <person name="Lewis S.M."/>
            <person name="Shigenobu S."/>
            <person name="Bybee S.M."/>
            <person name="Larracuente A.M."/>
            <person name="Oba Y."/>
            <person name="Weng J.K."/>
        </authorList>
    </citation>
    <scope>NUCLEOTIDE SEQUENCE [LARGE SCALE GENOMIC DNA]</scope>
    <source>
        <strain evidence="2">1611_PpyrPB1</strain>
        <tissue evidence="2">Whole body</tissue>
    </source>
</reference>